<comment type="caution">
    <text evidence="1">The sequence shown here is derived from an EMBL/GenBank/DDBJ whole genome shotgun (WGS) entry which is preliminary data.</text>
</comment>
<gene>
    <name evidence="1" type="ORF">WJX72_012040</name>
</gene>
<dbReference type="EMBL" id="JALJOR010000013">
    <property type="protein sequence ID" value="KAK9807049.1"/>
    <property type="molecule type" value="Genomic_DNA"/>
</dbReference>
<organism evidence="1 2">
    <name type="scientific">[Myrmecia] bisecta</name>
    <dbReference type="NCBI Taxonomy" id="41462"/>
    <lineage>
        <taxon>Eukaryota</taxon>
        <taxon>Viridiplantae</taxon>
        <taxon>Chlorophyta</taxon>
        <taxon>core chlorophytes</taxon>
        <taxon>Trebouxiophyceae</taxon>
        <taxon>Trebouxiales</taxon>
        <taxon>Trebouxiaceae</taxon>
        <taxon>Myrmecia</taxon>
    </lineage>
</organism>
<evidence type="ECO:0000313" key="1">
    <source>
        <dbReference type="EMBL" id="KAK9807049.1"/>
    </source>
</evidence>
<evidence type="ECO:0000313" key="2">
    <source>
        <dbReference type="Proteomes" id="UP001489004"/>
    </source>
</evidence>
<dbReference type="AlphaFoldDB" id="A0AAW1PFJ6"/>
<reference evidence="1 2" key="1">
    <citation type="journal article" date="2024" name="Nat. Commun.">
        <title>Phylogenomics reveals the evolutionary origins of lichenization in chlorophyte algae.</title>
        <authorList>
            <person name="Puginier C."/>
            <person name="Libourel C."/>
            <person name="Otte J."/>
            <person name="Skaloud P."/>
            <person name="Haon M."/>
            <person name="Grisel S."/>
            <person name="Petersen M."/>
            <person name="Berrin J.G."/>
            <person name="Delaux P.M."/>
            <person name="Dal Grande F."/>
            <person name="Keller J."/>
        </authorList>
    </citation>
    <scope>NUCLEOTIDE SEQUENCE [LARGE SCALE GENOMIC DNA]</scope>
    <source>
        <strain evidence="1 2">SAG 2043</strain>
    </source>
</reference>
<keyword evidence="2" id="KW-1185">Reference proteome</keyword>
<proteinExistence type="predicted"/>
<sequence length="121" mass="13897">MVDERELVQQFQQLTQRLANLPESTKQALVPQLHDIAAALKTEEQRDAEDQVRAAKATEFKAKYAGNEDFRANEVARVAQYISRRYKEDAKYREKRKALQREAYARKKAARLASADTSPAE</sequence>
<dbReference type="Proteomes" id="UP001489004">
    <property type="component" value="Unassembled WGS sequence"/>
</dbReference>
<name>A0AAW1PFJ6_9CHLO</name>
<accession>A0AAW1PFJ6</accession>
<protein>
    <submittedName>
        <fullName evidence="1">Uncharacterized protein</fullName>
    </submittedName>
</protein>